<dbReference type="InterPro" id="IPR036942">
    <property type="entry name" value="Beta-barrel_TonB_sf"/>
</dbReference>
<dbReference type="NCBIfam" id="TIGR04057">
    <property type="entry name" value="SusC_RagA_signa"/>
    <property type="match status" value="1"/>
</dbReference>
<evidence type="ECO:0000313" key="13">
    <source>
        <dbReference type="EMBL" id="MFD1095086.1"/>
    </source>
</evidence>
<name>A0ABW3NQL3_9FLAO</name>
<dbReference type="Gene3D" id="2.60.40.1120">
    <property type="entry name" value="Carboxypeptidase-like, regulatory domain"/>
    <property type="match status" value="1"/>
</dbReference>
<evidence type="ECO:0000259" key="11">
    <source>
        <dbReference type="Pfam" id="PF00593"/>
    </source>
</evidence>
<evidence type="ECO:0000256" key="6">
    <source>
        <dbReference type="ARBA" id="ARBA00023136"/>
    </source>
</evidence>
<evidence type="ECO:0000259" key="12">
    <source>
        <dbReference type="Pfam" id="PF07715"/>
    </source>
</evidence>
<organism evidence="13 14">
    <name type="scientific">Salegentibacter chungangensis</name>
    <dbReference type="NCBI Taxonomy" id="1335724"/>
    <lineage>
        <taxon>Bacteria</taxon>
        <taxon>Pseudomonadati</taxon>
        <taxon>Bacteroidota</taxon>
        <taxon>Flavobacteriia</taxon>
        <taxon>Flavobacteriales</taxon>
        <taxon>Flavobacteriaceae</taxon>
        <taxon>Salegentibacter</taxon>
    </lineage>
</organism>
<proteinExistence type="inferred from homology"/>
<dbReference type="Pfam" id="PF13715">
    <property type="entry name" value="CarbopepD_reg_2"/>
    <property type="match status" value="1"/>
</dbReference>
<evidence type="ECO:0000256" key="4">
    <source>
        <dbReference type="ARBA" id="ARBA00022692"/>
    </source>
</evidence>
<feature type="signal peptide" evidence="10">
    <location>
        <begin position="1"/>
        <end position="19"/>
    </location>
</feature>
<comment type="subcellular location">
    <subcellularLocation>
        <location evidence="1 8">Cell outer membrane</location>
        <topology evidence="1 8">Multi-pass membrane protein</topology>
    </subcellularLocation>
</comment>
<sequence length="988" mass="109643">MKVKLFCIVAILFTSLSFAQGTKTISGTVVDPNNVPLPGAEVKIVGKEIYDVTDFDGNFTLENVETGDVFRITFLGFKAKEVTITESNDYPVTLEESASELEQVVVVGYGTQRKQDLTGSISRIDAEAITQQPATTATQSIQGKAAGVQITPSGAPGSSPDVFIRGLGTAFGGQDPLYVVDGILTDNIDNINPNDITNIDILKDASSLAIYGNRGANGVIIVSTKKGKAGALTIDIDGYYGFKSELEKVDMADSRSFAIYSNEALGNPDRFDSNQEYNTDWFDEITRTGSVRNINMALSAGGEDVRTFFSAGFYEEEGILKDNDFNRLTLRSNTDFDISDKITFSQQVSAALSNESPKGFGVFNTAYKQAPIVPVRYLTGPYAGQYGVSADEVGSYNNVGNPVRDLNYDNQKEKNLRLQGTFTFDYEIADWISFTSRFGIETEYFRRRRFTNNLELFLTGDPTRTRDQYSSEAPKTSLVVRKEDSYKWVYDNFVTLNQTLNELHNFKLTLGTTVEERGGDFLEGTRRNVPVGSDYWSLNNGDAEPQEVENLKDNTVRLRSYFARMNYDYDGKYLFTGTYRRDGSSQFQEGKKYGDFFSFGLGWVISEEAFLQDSDVISFLKLRGSYGELGNQNVPLNILTFSTDLNYPFGPGQSINEGGTINELIDPELSWETTEEYDIGLEFGFLDNKLSGEIDYYNRLNRDAILPVELPDAFGFSGTTLTPAGQVRNEGLEISLNWSDDIGEDFSYQVGGNITFNRNELEKVTNPFFAENLGGSIGNGQITKKVVEGEPLGSFWLLDVTGVDENGEFIYDDVNDDGNIDDDDKKFFGSYAPKNFYGINLSAKYLNWDFNLDAYGNYGNVVYNGKKAQRFGGENIEQAVFDNRWTAQNPSNTEPAPSNDVPLSSSYFLESGDFFRINNITVGYTIPFAEDSFIKDARIYATAQNPFISQDFSGFTPELPGNPLELAGVELNAYPAVQSYLIGLNIGL</sequence>
<evidence type="ECO:0000256" key="8">
    <source>
        <dbReference type="PROSITE-ProRule" id="PRU01360"/>
    </source>
</evidence>
<comment type="similarity">
    <text evidence="8 9">Belongs to the TonB-dependent receptor family.</text>
</comment>
<dbReference type="Gene3D" id="2.40.170.20">
    <property type="entry name" value="TonB-dependent receptor, beta-barrel domain"/>
    <property type="match status" value="1"/>
</dbReference>
<dbReference type="Proteomes" id="UP001597131">
    <property type="component" value="Unassembled WGS sequence"/>
</dbReference>
<dbReference type="NCBIfam" id="TIGR04056">
    <property type="entry name" value="OMP_RagA_SusC"/>
    <property type="match status" value="1"/>
</dbReference>
<dbReference type="SUPFAM" id="SSF49464">
    <property type="entry name" value="Carboxypeptidase regulatory domain-like"/>
    <property type="match status" value="1"/>
</dbReference>
<dbReference type="RefSeq" id="WP_380743518.1">
    <property type="nucleotide sequence ID" value="NZ_JBHTLI010000001.1"/>
</dbReference>
<keyword evidence="14" id="KW-1185">Reference proteome</keyword>
<dbReference type="InterPro" id="IPR039426">
    <property type="entry name" value="TonB-dep_rcpt-like"/>
</dbReference>
<evidence type="ECO:0000256" key="2">
    <source>
        <dbReference type="ARBA" id="ARBA00022448"/>
    </source>
</evidence>
<keyword evidence="6 8" id="KW-0472">Membrane</keyword>
<evidence type="ECO:0000256" key="3">
    <source>
        <dbReference type="ARBA" id="ARBA00022452"/>
    </source>
</evidence>
<evidence type="ECO:0000256" key="7">
    <source>
        <dbReference type="ARBA" id="ARBA00023237"/>
    </source>
</evidence>
<keyword evidence="4 8" id="KW-0812">Transmembrane</keyword>
<evidence type="ECO:0000313" key="14">
    <source>
        <dbReference type="Proteomes" id="UP001597131"/>
    </source>
</evidence>
<reference evidence="14" key="1">
    <citation type="journal article" date="2019" name="Int. J. Syst. Evol. Microbiol.">
        <title>The Global Catalogue of Microorganisms (GCM) 10K type strain sequencing project: providing services to taxonomists for standard genome sequencing and annotation.</title>
        <authorList>
            <consortium name="The Broad Institute Genomics Platform"/>
            <consortium name="The Broad Institute Genome Sequencing Center for Infectious Disease"/>
            <person name="Wu L."/>
            <person name="Ma J."/>
        </authorList>
    </citation>
    <scope>NUCLEOTIDE SEQUENCE [LARGE SCALE GENOMIC DNA]</scope>
    <source>
        <strain evidence="14">CCUG 64793</strain>
    </source>
</reference>
<dbReference type="InterPro" id="IPR000531">
    <property type="entry name" value="Beta-barrel_TonB"/>
</dbReference>
<comment type="caution">
    <text evidence="13">The sequence shown here is derived from an EMBL/GenBank/DDBJ whole genome shotgun (WGS) entry which is preliminary data.</text>
</comment>
<protein>
    <submittedName>
        <fullName evidence="13">SusC/RagA family TonB-linked outer membrane protein</fullName>
    </submittedName>
</protein>
<dbReference type="PROSITE" id="PS52016">
    <property type="entry name" value="TONB_DEPENDENT_REC_3"/>
    <property type="match status" value="1"/>
</dbReference>
<keyword evidence="5 9" id="KW-0798">TonB box</keyword>
<keyword evidence="7 8" id="KW-0998">Cell outer membrane</keyword>
<dbReference type="Gene3D" id="2.170.130.10">
    <property type="entry name" value="TonB-dependent receptor, plug domain"/>
    <property type="match status" value="1"/>
</dbReference>
<keyword evidence="3 8" id="KW-1134">Transmembrane beta strand</keyword>
<evidence type="ECO:0000256" key="10">
    <source>
        <dbReference type="SAM" id="SignalP"/>
    </source>
</evidence>
<evidence type="ECO:0000256" key="9">
    <source>
        <dbReference type="RuleBase" id="RU003357"/>
    </source>
</evidence>
<dbReference type="InterPro" id="IPR037066">
    <property type="entry name" value="Plug_dom_sf"/>
</dbReference>
<evidence type="ECO:0000256" key="1">
    <source>
        <dbReference type="ARBA" id="ARBA00004571"/>
    </source>
</evidence>
<dbReference type="InterPro" id="IPR023996">
    <property type="entry name" value="TonB-dep_OMP_SusC/RagA"/>
</dbReference>
<feature type="domain" description="TonB-dependent receptor plug" evidence="12">
    <location>
        <begin position="114"/>
        <end position="219"/>
    </location>
</feature>
<keyword evidence="2 8" id="KW-0813">Transport</keyword>
<dbReference type="InterPro" id="IPR008969">
    <property type="entry name" value="CarboxyPept-like_regulatory"/>
</dbReference>
<dbReference type="InterPro" id="IPR012910">
    <property type="entry name" value="Plug_dom"/>
</dbReference>
<keyword evidence="10" id="KW-0732">Signal</keyword>
<dbReference type="EMBL" id="JBHTLI010000001">
    <property type="protein sequence ID" value="MFD1095086.1"/>
    <property type="molecule type" value="Genomic_DNA"/>
</dbReference>
<feature type="chain" id="PRO_5046125775" evidence="10">
    <location>
        <begin position="20"/>
        <end position="988"/>
    </location>
</feature>
<gene>
    <name evidence="13" type="ORF">ACFQ3Q_04935</name>
</gene>
<dbReference type="SUPFAM" id="SSF56935">
    <property type="entry name" value="Porins"/>
    <property type="match status" value="1"/>
</dbReference>
<dbReference type="Pfam" id="PF07715">
    <property type="entry name" value="Plug"/>
    <property type="match status" value="1"/>
</dbReference>
<accession>A0ABW3NQL3</accession>
<feature type="domain" description="TonB-dependent receptor-like beta-barrel" evidence="11">
    <location>
        <begin position="382"/>
        <end position="945"/>
    </location>
</feature>
<dbReference type="Pfam" id="PF00593">
    <property type="entry name" value="TonB_dep_Rec_b-barrel"/>
    <property type="match status" value="1"/>
</dbReference>
<dbReference type="InterPro" id="IPR023997">
    <property type="entry name" value="TonB-dep_OMP_SusC/RagA_CS"/>
</dbReference>
<evidence type="ECO:0000256" key="5">
    <source>
        <dbReference type="ARBA" id="ARBA00023077"/>
    </source>
</evidence>